<keyword evidence="2 6" id="KW-0812">Transmembrane</keyword>
<keyword evidence="7" id="KW-0732">Signal</keyword>
<dbReference type="Gene3D" id="6.10.140.1320">
    <property type="match status" value="1"/>
</dbReference>
<evidence type="ECO:0000256" key="3">
    <source>
        <dbReference type="ARBA" id="ARBA00022989"/>
    </source>
</evidence>
<dbReference type="InterPro" id="IPR007667">
    <property type="entry name" value="Hypoxia_induced_domain"/>
</dbReference>
<feature type="transmembrane region" description="Helical" evidence="6">
    <location>
        <begin position="256"/>
        <end position="283"/>
    </location>
</feature>
<evidence type="ECO:0000256" key="6">
    <source>
        <dbReference type="SAM" id="Phobius"/>
    </source>
</evidence>
<reference evidence="9 10" key="1">
    <citation type="submission" date="2019-01" db="EMBL/GenBank/DDBJ databases">
        <title>Sequencing of cultivated peanut Arachis hypogaea provides insights into genome evolution and oil improvement.</title>
        <authorList>
            <person name="Chen X."/>
        </authorList>
    </citation>
    <scope>NUCLEOTIDE SEQUENCE [LARGE SCALE GENOMIC DNA]</scope>
    <source>
        <strain evidence="10">cv. Fuhuasheng</strain>
        <tissue evidence="9">Leaves</tissue>
    </source>
</reference>
<evidence type="ECO:0000256" key="4">
    <source>
        <dbReference type="ARBA" id="ARBA00023128"/>
    </source>
</evidence>
<evidence type="ECO:0000256" key="1">
    <source>
        <dbReference type="ARBA" id="ARBA00004325"/>
    </source>
</evidence>
<dbReference type="PANTHER" id="PTHR12297:SF3">
    <property type="entry name" value="HIG1 DOMAIN FAMILY MEMBER 1A"/>
    <property type="match status" value="1"/>
</dbReference>
<keyword evidence="4" id="KW-0496">Mitochondrion</keyword>
<comment type="subcellular location">
    <subcellularLocation>
        <location evidence="1">Mitochondrion membrane</location>
    </subcellularLocation>
</comment>
<dbReference type="PANTHER" id="PTHR12297">
    <property type="entry name" value="HYPOXIA-INDUCBILE GENE 1 HIG1 -RELATED"/>
    <property type="match status" value="1"/>
</dbReference>
<evidence type="ECO:0000313" key="9">
    <source>
        <dbReference type="EMBL" id="RYR26290.1"/>
    </source>
</evidence>
<proteinExistence type="predicted"/>
<keyword evidence="5 6" id="KW-0472">Membrane</keyword>
<dbReference type="InterPro" id="IPR050355">
    <property type="entry name" value="RCF1"/>
</dbReference>
<dbReference type="GO" id="GO:0031966">
    <property type="term" value="C:mitochondrial membrane"/>
    <property type="evidence" value="ECO:0007669"/>
    <property type="project" value="UniProtKB-SubCell"/>
</dbReference>
<name>A0A445AIS6_ARAHY</name>
<feature type="signal peptide" evidence="7">
    <location>
        <begin position="1"/>
        <end position="22"/>
    </location>
</feature>
<feature type="chain" id="PRO_5019484473" description="HIG1 domain-containing protein" evidence="7">
    <location>
        <begin position="23"/>
        <end position="330"/>
    </location>
</feature>
<organism evidence="9 10">
    <name type="scientific">Arachis hypogaea</name>
    <name type="common">Peanut</name>
    <dbReference type="NCBI Taxonomy" id="3818"/>
    <lineage>
        <taxon>Eukaryota</taxon>
        <taxon>Viridiplantae</taxon>
        <taxon>Streptophyta</taxon>
        <taxon>Embryophyta</taxon>
        <taxon>Tracheophyta</taxon>
        <taxon>Spermatophyta</taxon>
        <taxon>Magnoliopsida</taxon>
        <taxon>eudicotyledons</taxon>
        <taxon>Gunneridae</taxon>
        <taxon>Pentapetalae</taxon>
        <taxon>rosids</taxon>
        <taxon>fabids</taxon>
        <taxon>Fabales</taxon>
        <taxon>Fabaceae</taxon>
        <taxon>Papilionoideae</taxon>
        <taxon>50 kb inversion clade</taxon>
        <taxon>dalbergioids sensu lato</taxon>
        <taxon>Dalbergieae</taxon>
        <taxon>Pterocarpus clade</taxon>
        <taxon>Arachis</taxon>
    </lineage>
</organism>
<evidence type="ECO:0000313" key="10">
    <source>
        <dbReference type="Proteomes" id="UP000289738"/>
    </source>
</evidence>
<dbReference type="AlphaFoldDB" id="A0A445AIS6"/>
<comment type="caution">
    <text evidence="9">The sequence shown here is derived from an EMBL/GenBank/DDBJ whole genome shotgun (WGS) entry which is preliminary data.</text>
</comment>
<evidence type="ECO:0000256" key="7">
    <source>
        <dbReference type="SAM" id="SignalP"/>
    </source>
</evidence>
<dbReference type="PROSITE" id="PS51503">
    <property type="entry name" value="HIG1"/>
    <property type="match status" value="1"/>
</dbReference>
<accession>A0A445AIS6</accession>
<evidence type="ECO:0000256" key="2">
    <source>
        <dbReference type="ARBA" id="ARBA00022692"/>
    </source>
</evidence>
<dbReference type="EMBL" id="SDMP01000012">
    <property type="protein sequence ID" value="RYR26290.1"/>
    <property type="molecule type" value="Genomic_DNA"/>
</dbReference>
<feature type="transmembrane region" description="Helical" evidence="6">
    <location>
        <begin position="295"/>
        <end position="316"/>
    </location>
</feature>
<sequence>MVVDVGAGLALPLLLAISSCSAISAAGERSLVTGKTTAAAVVGVFHRRCRLRWLTESLPESLWLLRKRFGAEVLVAGILIVDFGSRRKGLGDAFELWNCVLSNSQKPSTENPFEDDVLTPYIFPLSGYGRRRQRFGKKLVHDKCPPTFKSNRACGRVFDGTVAQSPPSSIISPAPLTASFLSSSTFLTHLFLAASLIVHRRLAAWVHRHLCSSLYDRLGFNLLRFFDPISALNMAISEPTAGEFFPEKKNVRNPLVPVGLSCGTLQYGAFITAGVLTAGLISFRRGNSHLGQKLMRARVVVQGATVALMVGTAYYYGDNPWQSDHKKEKI</sequence>
<keyword evidence="3 6" id="KW-1133">Transmembrane helix</keyword>
<keyword evidence="10" id="KW-1185">Reference proteome</keyword>
<dbReference type="Proteomes" id="UP000289738">
    <property type="component" value="Chromosome B02"/>
</dbReference>
<evidence type="ECO:0000256" key="5">
    <source>
        <dbReference type="ARBA" id="ARBA00023136"/>
    </source>
</evidence>
<feature type="domain" description="HIG1" evidence="8">
    <location>
        <begin position="226"/>
        <end position="327"/>
    </location>
</feature>
<dbReference type="Pfam" id="PF04588">
    <property type="entry name" value="HIG_1_N"/>
    <property type="match status" value="1"/>
</dbReference>
<evidence type="ECO:0000259" key="8">
    <source>
        <dbReference type="PROSITE" id="PS51503"/>
    </source>
</evidence>
<gene>
    <name evidence="9" type="ORF">Ahy_B02g060511</name>
</gene>
<protein>
    <recommendedName>
        <fullName evidence="8">HIG1 domain-containing protein</fullName>
    </recommendedName>
</protein>